<protein>
    <recommendedName>
        <fullName evidence="4">DUF533 domain-containing protein</fullName>
    </recommendedName>
</protein>
<dbReference type="KEGG" id="mcg:GL4_3369"/>
<dbReference type="SUPFAM" id="SSF158682">
    <property type="entry name" value="TerB-like"/>
    <property type="match status" value="1"/>
</dbReference>
<keyword evidence="3" id="KW-1185">Reference proteome</keyword>
<reference evidence="2 3" key="1">
    <citation type="submission" date="2014-09" db="EMBL/GenBank/DDBJ databases">
        <title>Genome sequencing of Methyloceanibacter caenitepidi Gela4.</title>
        <authorList>
            <person name="Takeuchi M."/>
            <person name="Susumu S."/>
            <person name="Kamagata Y."/>
            <person name="Oshima K."/>
            <person name="Hattori M."/>
            <person name="Iwasaki W."/>
        </authorList>
    </citation>
    <scope>NUCLEOTIDE SEQUENCE [LARGE SCALE GENOMIC DNA]</scope>
    <source>
        <strain evidence="2 3">Gela4</strain>
    </source>
</reference>
<accession>A0A0A8K8D8</accession>
<sequence>MNFGDIVGEMIRQGMSPQTQQRVEHATGPDGLGGGSGSADLGAILGSILGDSSSGGSAGGGSSAGGLGDILGGLLGGQSGSSGGQSGGQASGGLGDILGSILGGGQSSGSSSSQGSGGLGDILGNLGNMLGSPSGVGGMSKGELGGLGALAGAILGGGGSSAKGAVGGSAMAILGTLALSALKNWQAQSAAGDNVNALGLTETEVKQISAPETAELCLRGMIEAIKSDGEVSQDEIQKLTGKLAEGGITDEEKRFVQAEMAKPQDLAGLVKAIPNPEVGIQVYAAALMAISVDTPAEKAFLKGLAQGAGIDPDAVARLHQMVGAPAA</sequence>
<dbReference type="STRING" id="1384459.GL4_3369"/>
<evidence type="ECO:0008006" key="4">
    <source>
        <dbReference type="Google" id="ProtNLM"/>
    </source>
</evidence>
<gene>
    <name evidence="2" type="ORF">GL4_3369</name>
</gene>
<dbReference type="AlphaFoldDB" id="A0A0A8K8D8"/>
<dbReference type="Pfam" id="PF04391">
    <property type="entry name" value="DUF533"/>
    <property type="match status" value="1"/>
</dbReference>
<dbReference type="Proteomes" id="UP000031643">
    <property type="component" value="Chromosome"/>
</dbReference>
<name>A0A0A8K8D8_9HYPH</name>
<dbReference type="Gene3D" id="1.10.3680.10">
    <property type="entry name" value="TerB-like"/>
    <property type="match status" value="1"/>
</dbReference>
<feature type="region of interest" description="Disordered" evidence="1">
    <location>
        <begin position="15"/>
        <end position="36"/>
    </location>
</feature>
<dbReference type="RefSeq" id="WP_045369052.1">
    <property type="nucleotide sequence ID" value="NZ_AP014648.1"/>
</dbReference>
<dbReference type="InterPro" id="IPR007486">
    <property type="entry name" value="YebE"/>
</dbReference>
<dbReference type="HOGENOM" id="CLU_068390_1_0_5"/>
<evidence type="ECO:0000313" key="3">
    <source>
        <dbReference type="Proteomes" id="UP000031643"/>
    </source>
</evidence>
<proteinExistence type="predicted"/>
<evidence type="ECO:0000313" key="2">
    <source>
        <dbReference type="EMBL" id="BAQ18792.1"/>
    </source>
</evidence>
<organism evidence="2 3">
    <name type="scientific">Methyloceanibacter caenitepidi</name>
    <dbReference type="NCBI Taxonomy" id="1384459"/>
    <lineage>
        <taxon>Bacteria</taxon>
        <taxon>Pseudomonadati</taxon>
        <taxon>Pseudomonadota</taxon>
        <taxon>Alphaproteobacteria</taxon>
        <taxon>Hyphomicrobiales</taxon>
        <taxon>Hyphomicrobiaceae</taxon>
        <taxon>Methyloceanibacter</taxon>
    </lineage>
</organism>
<dbReference type="InterPro" id="IPR029024">
    <property type="entry name" value="TerB-like"/>
</dbReference>
<dbReference type="CDD" id="cd07178">
    <property type="entry name" value="terB_like_YebE"/>
    <property type="match status" value="1"/>
</dbReference>
<dbReference type="EMBL" id="AP014648">
    <property type="protein sequence ID" value="BAQ18792.1"/>
    <property type="molecule type" value="Genomic_DNA"/>
</dbReference>
<dbReference type="OrthoDB" id="5459344at2"/>
<evidence type="ECO:0000256" key="1">
    <source>
        <dbReference type="SAM" id="MobiDB-lite"/>
    </source>
</evidence>